<sequence>MELLITIVHNIRMRSERKVERELLHEVKRVRGKRDLLVQLLKATLGHPDGIIGDVLYSVVDPKALLDLLKEEGKMWLSP</sequence>
<protein>
    <submittedName>
        <fullName evidence="1">Uncharacterized protein</fullName>
    </submittedName>
</protein>
<accession>A0A235B730</accession>
<name>A0A235B730_9BACL</name>
<reference evidence="1 2" key="1">
    <citation type="submission" date="2017-07" db="EMBL/GenBank/DDBJ databases">
        <title>The genome sequence of Paludifilum halophilum highlights mechanisms for microbial adaptation to high salt environemnts.</title>
        <authorList>
            <person name="Belbahri L."/>
        </authorList>
    </citation>
    <scope>NUCLEOTIDE SEQUENCE [LARGE SCALE GENOMIC DNA]</scope>
    <source>
        <strain evidence="1 2">DSM 102817</strain>
    </source>
</reference>
<comment type="caution">
    <text evidence="1">The sequence shown here is derived from an EMBL/GenBank/DDBJ whole genome shotgun (WGS) entry which is preliminary data.</text>
</comment>
<dbReference type="EMBL" id="NOWF01000004">
    <property type="protein sequence ID" value="OYD08104.1"/>
    <property type="molecule type" value="Genomic_DNA"/>
</dbReference>
<gene>
    <name evidence="1" type="ORF">CHM34_08320</name>
</gene>
<proteinExistence type="predicted"/>
<dbReference type="Proteomes" id="UP000215459">
    <property type="component" value="Unassembled WGS sequence"/>
</dbReference>
<evidence type="ECO:0000313" key="1">
    <source>
        <dbReference type="EMBL" id="OYD08104.1"/>
    </source>
</evidence>
<evidence type="ECO:0000313" key="2">
    <source>
        <dbReference type="Proteomes" id="UP000215459"/>
    </source>
</evidence>
<keyword evidence="2" id="KW-1185">Reference proteome</keyword>
<organism evidence="1 2">
    <name type="scientific">Paludifilum halophilum</name>
    <dbReference type="NCBI Taxonomy" id="1642702"/>
    <lineage>
        <taxon>Bacteria</taxon>
        <taxon>Bacillati</taxon>
        <taxon>Bacillota</taxon>
        <taxon>Bacilli</taxon>
        <taxon>Bacillales</taxon>
        <taxon>Thermoactinomycetaceae</taxon>
        <taxon>Paludifilum</taxon>
    </lineage>
</organism>
<dbReference type="AlphaFoldDB" id="A0A235B730"/>